<gene>
    <name evidence="2" type="ORF">SAMN05444126_10464</name>
</gene>
<dbReference type="InterPro" id="IPR029058">
    <property type="entry name" value="AB_hydrolase_fold"/>
</dbReference>
<dbReference type="AlphaFoldDB" id="A0A1H9RAH7"/>
<dbReference type="SUPFAM" id="SSF53474">
    <property type="entry name" value="alpha/beta-Hydrolases"/>
    <property type="match status" value="1"/>
</dbReference>
<dbReference type="PANTHER" id="PTHR11614">
    <property type="entry name" value="PHOSPHOLIPASE-RELATED"/>
    <property type="match status" value="1"/>
</dbReference>
<feature type="domain" description="Serine aminopeptidase S33" evidence="1">
    <location>
        <begin position="24"/>
        <end position="250"/>
    </location>
</feature>
<name>A0A1H9RAH7_9BACI</name>
<keyword evidence="3" id="KW-1185">Reference proteome</keyword>
<organism evidence="2 3">
    <name type="scientific">Salisediminibacterium halotolerans</name>
    <dbReference type="NCBI Taxonomy" id="517425"/>
    <lineage>
        <taxon>Bacteria</taxon>
        <taxon>Bacillati</taxon>
        <taxon>Bacillota</taxon>
        <taxon>Bacilli</taxon>
        <taxon>Bacillales</taxon>
        <taxon>Bacillaceae</taxon>
        <taxon>Salisediminibacterium</taxon>
    </lineage>
</organism>
<dbReference type="EMBL" id="FOGV01000004">
    <property type="protein sequence ID" value="SER69059.1"/>
    <property type="molecule type" value="Genomic_DNA"/>
</dbReference>
<dbReference type="InterPro" id="IPR000073">
    <property type="entry name" value="AB_hydrolase_1"/>
</dbReference>
<dbReference type="STRING" id="1464123.SAMN05444126_10464"/>
<dbReference type="OrthoDB" id="9806902at2"/>
<proteinExistence type="predicted"/>
<dbReference type="InterPro" id="IPR022742">
    <property type="entry name" value="Hydrolase_4"/>
</dbReference>
<evidence type="ECO:0000313" key="3">
    <source>
        <dbReference type="Proteomes" id="UP000199318"/>
    </source>
</evidence>
<evidence type="ECO:0000313" key="2">
    <source>
        <dbReference type="EMBL" id="SER69059.1"/>
    </source>
</evidence>
<reference evidence="3" key="1">
    <citation type="submission" date="2016-10" db="EMBL/GenBank/DDBJ databases">
        <authorList>
            <person name="de Groot N.N."/>
        </authorList>
    </citation>
    <scope>NUCLEOTIDE SEQUENCE [LARGE SCALE GENOMIC DNA]</scope>
    <source>
        <strain evidence="3">10nlg</strain>
    </source>
</reference>
<protein>
    <submittedName>
        <fullName evidence="2">Lysophospholipase</fullName>
    </submittedName>
</protein>
<dbReference type="PRINTS" id="PR00111">
    <property type="entry name" value="ABHYDROLASE"/>
</dbReference>
<evidence type="ECO:0000259" key="1">
    <source>
        <dbReference type="Pfam" id="PF12146"/>
    </source>
</evidence>
<dbReference type="Pfam" id="PF12146">
    <property type="entry name" value="Hydrolase_4"/>
    <property type="match status" value="1"/>
</dbReference>
<dbReference type="RefSeq" id="WP_093072092.1">
    <property type="nucleotide sequence ID" value="NZ_FOGV01000004.1"/>
</dbReference>
<dbReference type="Gene3D" id="3.40.50.1820">
    <property type="entry name" value="alpha/beta hydrolase"/>
    <property type="match status" value="1"/>
</dbReference>
<comment type="caution">
    <text evidence="2">The sequence shown here is derived from an EMBL/GenBank/DDBJ whole genome shotgun (WGS) entry which is preliminary data.</text>
</comment>
<sequence length="268" mass="29773">MAEERMIKSFDGLKLFGKKDEAAEPKRVVVIVHGLAEHLGRYEPLTAELTQSRATVYRYDQRGHARSEGKRVFIEDYNELINDLLVQVELAKSENPGLPVYVIGHSMGGYTAAVFGTKYPGTVNGFVLSGALTRYNQPIFGELPLPYEADTYLPNELGDGVCSDPAVIEDYMNDPNVEKEISVGLINALAPGVELLTGEPQRFTDPVLVLHGNDDGLVSEKDSRDFFGEVASKDKTLKIYSGLMHEIFNEVSKQDVYDDVIAWLNKQQ</sequence>
<dbReference type="InterPro" id="IPR051044">
    <property type="entry name" value="MAG_DAG_Lipase"/>
</dbReference>
<dbReference type="Proteomes" id="UP000199318">
    <property type="component" value="Unassembled WGS sequence"/>
</dbReference>
<accession>A0A1H9RAH7</accession>